<name>A0A936ZKF8_9BURK</name>
<keyword evidence="1" id="KW-0560">Oxidoreductase</keyword>
<evidence type="ECO:0000259" key="3">
    <source>
        <dbReference type="Pfam" id="PF01494"/>
    </source>
</evidence>
<dbReference type="PANTHER" id="PTHR13789">
    <property type="entry name" value="MONOOXYGENASE"/>
    <property type="match status" value="1"/>
</dbReference>
<organism evidence="4 5">
    <name type="scientific">Ramlibacter aurantiacus</name>
    <dbReference type="NCBI Taxonomy" id="2801330"/>
    <lineage>
        <taxon>Bacteria</taxon>
        <taxon>Pseudomonadati</taxon>
        <taxon>Pseudomonadota</taxon>
        <taxon>Betaproteobacteria</taxon>
        <taxon>Burkholderiales</taxon>
        <taxon>Comamonadaceae</taxon>
        <taxon>Ramlibacter</taxon>
    </lineage>
</organism>
<evidence type="ECO:0000313" key="4">
    <source>
        <dbReference type="EMBL" id="MBL0422979.1"/>
    </source>
</evidence>
<keyword evidence="2" id="KW-0503">Monooxygenase</keyword>
<dbReference type="EMBL" id="JAEQNA010000010">
    <property type="protein sequence ID" value="MBL0422979.1"/>
    <property type="molecule type" value="Genomic_DNA"/>
</dbReference>
<dbReference type="RefSeq" id="WP_201686105.1">
    <property type="nucleotide sequence ID" value="NZ_JAEQNA010000010.1"/>
</dbReference>
<protein>
    <submittedName>
        <fullName evidence="4">FAD-dependent oxidoreductase</fullName>
    </submittedName>
</protein>
<evidence type="ECO:0000256" key="2">
    <source>
        <dbReference type="ARBA" id="ARBA00023033"/>
    </source>
</evidence>
<dbReference type="PANTHER" id="PTHR13789:SF309">
    <property type="entry name" value="PUTATIVE (AFU_ORTHOLOGUE AFUA_6G14510)-RELATED"/>
    <property type="match status" value="1"/>
</dbReference>
<comment type="caution">
    <text evidence="4">The sequence shown here is derived from an EMBL/GenBank/DDBJ whole genome shotgun (WGS) entry which is preliminary data.</text>
</comment>
<dbReference type="AlphaFoldDB" id="A0A936ZKF8"/>
<evidence type="ECO:0000313" key="5">
    <source>
        <dbReference type="Proteomes" id="UP000613011"/>
    </source>
</evidence>
<feature type="domain" description="FAD-binding" evidence="3">
    <location>
        <begin position="3"/>
        <end position="316"/>
    </location>
</feature>
<dbReference type="InterPro" id="IPR050493">
    <property type="entry name" value="FAD-dep_Monooxygenase_BioMet"/>
</dbReference>
<dbReference type="PRINTS" id="PR00420">
    <property type="entry name" value="RNGMNOXGNASE"/>
</dbReference>
<evidence type="ECO:0000256" key="1">
    <source>
        <dbReference type="ARBA" id="ARBA00023002"/>
    </source>
</evidence>
<gene>
    <name evidence="4" type="ORF">JI739_21765</name>
</gene>
<dbReference type="GO" id="GO:0071949">
    <property type="term" value="F:FAD binding"/>
    <property type="evidence" value="ECO:0007669"/>
    <property type="project" value="InterPro"/>
</dbReference>
<dbReference type="Pfam" id="PF01494">
    <property type="entry name" value="FAD_binding_3"/>
    <property type="match status" value="1"/>
</dbReference>
<keyword evidence="5" id="KW-1185">Reference proteome</keyword>
<sequence>MHEVLIVGAGIAGCCAALSLARSGCCVTVVERQPRWAFQSSGIFVYGNGLAQFRELGVMEELTAAGFVVPEGRNSYLQADGSPITTTRYPSPAPGIPAILGIKRAEMHRVLSARLERLGVPVRLGTTVQALDQPEPGRVQVRLSDDSTRSFDLVIGADGIRSGVRALLWPQVQPAYSGFGVWRSVHRRPPGLVDKIMLMAPGKRLGIMPISADRLYLFGTLPESRHARFDPADWPRTMHERFAGFGGPARPFLEQLTGADDAEVLYTAVEEIVMPLPWHQGRVVLIGDAAHASTPFMGQGGAMAVQDAVVLGRLLAGGPVDTALRTFGELRAPVCRFVQDVSRRVGESGAQAEAHEANLRSLVEGGQRAVDGFYAELARLDPAAAAERPTPP</sequence>
<dbReference type="Gene3D" id="3.50.50.60">
    <property type="entry name" value="FAD/NAD(P)-binding domain"/>
    <property type="match status" value="1"/>
</dbReference>
<dbReference type="SUPFAM" id="SSF51905">
    <property type="entry name" value="FAD/NAD(P)-binding domain"/>
    <property type="match status" value="1"/>
</dbReference>
<accession>A0A936ZKF8</accession>
<dbReference type="GO" id="GO:0004497">
    <property type="term" value="F:monooxygenase activity"/>
    <property type="evidence" value="ECO:0007669"/>
    <property type="project" value="UniProtKB-KW"/>
</dbReference>
<dbReference type="Proteomes" id="UP000613011">
    <property type="component" value="Unassembled WGS sequence"/>
</dbReference>
<dbReference type="InterPro" id="IPR036188">
    <property type="entry name" value="FAD/NAD-bd_sf"/>
</dbReference>
<dbReference type="InterPro" id="IPR002938">
    <property type="entry name" value="FAD-bd"/>
</dbReference>
<proteinExistence type="predicted"/>
<reference evidence="4" key="1">
    <citation type="submission" date="2021-01" db="EMBL/GenBank/DDBJ databases">
        <title>Ramlibacter sp. strain AW1 16S ribosomal RNA gene Genome sequencing and assembly.</title>
        <authorList>
            <person name="Kang M."/>
        </authorList>
    </citation>
    <scope>NUCLEOTIDE SEQUENCE</scope>
    <source>
        <strain evidence="4">AW1</strain>
    </source>
</reference>